<dbReference type="EMBL" id="LJCO01000046">
    <property type="protein sequence ID" value="KPV43670.1"/>
    <property type="molecule type" value="Genomic_DNA"/>
</dbReference>
<evidence type="ECO:0000256" key="5">
    <source>
        <dbReference type="ARBA" id="ARBA00022837"/>
    </source>
</evidence>
<dbReference type="InterPro" id="IPR044880">
    <property type="entry name" value="NCX_ion-bd_dom_sf"/>
</dbReference>
<dbReference type="RefSeq" id="WP_083486174.1">
    <property type="nucleotide sequence ID" value="NZ_LJCO01000046.1"/>
</dbReference>
<feature type="transmembrane region" description="Helical" evidence="9">
    <location>
        <begin position="275"/>
        <end position="299"/>
    </location>
</feature>
<dbReference type="InterPro" id="IPR004837">
    <property type="entry name" value="NaCa_Exmemb"/>
</dbReference>
<keyword evidence="3 9" id="KW-0109">Calcium transport</keyword>
<dbReference type="Proteomes" id="UP000050482">
    <property type="component" value="Unassembled WGS sequence"/>
</dbReference>
<feature type="transmembrane region" description="Helical" evidence="9">
    <location>
        <begin position="29"/>
        <end position="47"/>
    </location>
</feature>
<gene>
    <name evidence="11" type="ORF">AN477_10870</name>
</gene>
<accession>A0A0P9GRP4</accession>
<evidence type="ECO:0000259" key="10">
    <source>
        <dbReference type="Pfam" id="PF01699"/>
    </source>
</evidence>
<feature type="transmembrane region" description="Helical" evidence="9">
    <location>
        <begin position="59"/>
        <end position="80"/>
    </location>
</feature>
<evidence type="ECO:0000256" key="4">
    <source>
        <dbReference type="ARBA" id="ARBA00022692"/>
    </source>
</evidence>
<evidence type="ECO:0000256" key="1">
    <source>
        <dbReference type="ARBA" id="ARBA00004127"/>
    </source>
</evidence>
<dbReference type="PANTHER" id="PTHR31503:SF22">
    <property type="entry name" value="VACUOLAR CALCIUM ION TRANSPORTER"/>
    <property type="match status" value="1"/>
</dbReference>
<keyword evidence="12" id="KW-1185">Reference proteome</keyword>
<dbReference type="PANTHER" id="PTHR31503">
    <property type="entry name" value="VACUOLAR CALCIUM ION TRANSPORTER"/>
    <property type="match status" value="1"/>
</dbReference>
<protein>
    <recommendedName>
        <fullName evidence="9">Ca(2+)/H(+) antiporter</fullName>
    </recommendedName>
</protein>
<comment type="similarity">
    <text evidence="9">Belongs to the Ca(2+):cation antiporter (CaCA) (TC 2.A.19) family.</text>
</comment>
<dbReference type="GO" id="GO:0012505">
    <property type="term" value="C:endomembrane system"/>
    <property type="evidence" value="ECO:0007669"/>
    <property type="project" value="UniProtKB-SubCell"/>
</dbReference>
<evidence type="ECO:0000313" key="11">
    <source>
        <dbReference type="EMBL" id="KPV43670.1"/>
    </source>
</evidence>
<dbReference type="GO" id="GO:0015369">
    <property type="term" value="F:calcium:proton antiporter activity"/>
    <property type="evidence" value="ECO:0007669"/>
    <property type="project" value="UniProtKB-UniRule"/>
</dbReference>
<organism evidence="11 12">
    <name type="scientific">Alicyclobacillus ferrooxydans</name>
    <dbReference type="NCBI Taxonomy" id="471514"/>
    <lineage>
        <taxon>Bacteria</taxon>
        <taxon>Bacillati</taxon>
        <taxon>Bacillota</taxon>
        <taxon>Bacilli</taxon>
        <taxon>Bacillales</taxon>
        <taxon>Alicyclobacillaceae</taxon>
        <taxon>Alicyclobacillus</taxon>
    </lineage>
</organism>
<keyword evidence="8 9" id="KW-0472">Membrane</keyword>
<evidence type="ECO:0000313" key="12">
    <source>
        <dbReference type="Proteomes" id="UP000050482"/>
    </source>
</evidence>
<comment type="caution">
    <text evidence="9">Lacks conserved residue(s) required for the propagation of feature annotation.</text>
</comment>
<dbReference type="Pfam" id="PF01699">
    <property type="entry name" value="Na_Ca_ex"/>
    <property type="match status" value="2"/>
</dbReference>
<dbReference type="GO" id="GO:0016020">
    <property type="term" value="C:membrane"/>
    <property type="evidence" value="ECO:0007669"/>
    <property type="project" value="InterPro"/>
</dbReference>
<feature type="transmembrane region" description="Helical" evidence="9">
    <location>
        <begin position="131"/>
        <end position="150"/>
    </location>
</feature>
<dbReference type="NCBIfam" id="TIGR00846">
    <property type="entry name" value="caca2"/>
    <property type="match status" value="1"/>
</dbReference>
<keyword evidence="7 9" id="KW-0406">Ion transport</keyword>
<comment type="function">
    <text evidence="9">Ca(+)/H(+) antiporter that extrudes calcium in exchange for external protons.</text>
</comment>
<feature type="transmembrane region" description="Helical" evidence="9">
    <location>
        <begin position="241"/>
        <end position="263"/>
    </location>
</feature>
<feature type="domain" description="Sodium/calcium exchanger membrane region" evidence="10">
    <location>
        <begin position="207"/>
        <end position="350"/>
    </location>
</feature>
<dbReference type="PATRIC" id="fig|471514.4.peg.1976"/>
<feature type="transmembrane region" description="Helical" evidence="9">
    <location>
        <begin position="162"/>
        <end position="181"/>
    </location>
</feature>
<feature type="transmembrane region" description="Helical" evidence="9">
    <location>
        <begin position="202"/>
        <end position="221"/>
    </location>
</feature>
<name>A0A0P9GRP4_9BACL</name>
<evidence type="ECO:0000256" key="9">
    <source>
        <dbReference type="RuleBase" id="RU365028"/>
    </source>
</evidence>
<evidence type="ECO:0000256" key="8">
    <source>
        <dbReference type="ARBA" id="ARBA00023136"/>
    </source>
</evidence>
<keyword evidence="4 9" id="KW-0812">Transmembrane</keyword>
<keyword evidence="6 9" id="KW-1133">Transmembrane helix</keyword>
<comment type="subcellular location">
    <subcellularLocation>
        <location evidence="1">Endomembrane system</location>
        <topology evidence="1">Multi-pass membrane protein</topology>
    </subcellularLocation>
</comment>
<reference evidence="11 12" key="1">
    <citation type="submission" date="2015-09" db="EMBL/GenBank/DDBJ databases">
        <title>Draft genome sequence of Alicyclobacillus ferrooxydans DSM 22381.</title>
        <authorList>
            <person name="Hemp J."/>
        </authorList>
    </citation>
    <scope>NUCLEOTIDE SEQUENCE [LARGE SCALE GENOMIC DNA]</scope>
    <source>
        <strain evidence="11 12">TC-34</strain>
    </source>
</reference>
<keyword evidence="5 9" id="KW-0106">Calcium</keyword>
<evidence type="ECO:0000256" key="2">
    <source>
        <dbReference type="ARBA" id="ARBA00022448"/>
    </source>
</evidence>
<proteinExistence type="inferred from homology"/>
<dbReference type="STRING" id="471514.AN477_10870"/>
<dbReference type="GO" id="GO:0006874">
    <property type="term" value="P:intracellular calcium ion homeostasis"/>
    <property type="evidence" value="ECO:0007669"/>
    <property type="project" value="TreeGrafter"/>
</dbReference>
<dbReference type="Gene3D" id="1.20.1420.30">
    <property type="entry name" value="NCX, central ion-binding region"/>
    <property type="match status" value="2"/>
</dbReference>
<feature type="transmembrane region" description="Helical" evidence="9">
    <location>
        <begin position="92"/>
        <end position="110"/>
    </location>
</feature>
<evidence type="ECO:0000256" key="6">
    <source>
        <dbReference type="ARBA" id="ARBA00022989"/>
    </source>
</evidence>
<dbReference type="NCBIfam" id="TIGR00378">
    <property type="entry name" value="cax"/>
    <property type="match status" value="1"/>
</dbReference>
<dbReference type="InterPro" id="IPR004798">
    <property type="entry name" value="CAX-like"/>
</dbReference>
<feature type="transmembrane region" description="Helical" evidence="9">
    <location>
        <begin position="305"/>
        <end position="326"/>
    </location>
</feature>
<dbReference type="AlphaFoldDB" id="A0A0P9GRP4"/>
<dbReference type="InterPro" id="IPR004713">
    <property type="entry name" value="CaH_exchang"/>
</dbReference>
<keyword evidence="9" id="KW-0050">Antiport</keyword>
<feature type="domain" description="Sodium/calcium exchanger membrane region" evidence="10">
    <location>
        <begin position="28"/>
        <end position="180"/>
    </location>
</feature>
<comment type="caution">
    <text evidence="11">The sequence shown here is derived from an EMBL/GenBank/DDBJ whole genome shotgun (WGS) entry which is preliminary data.</text>
</comment>
<evidence type="ECO:0000256" key="3">
    <source>
        <dbReference type="ARBA" id="ARBA00022568"/>
    </source>
</evidence>
<sequence length="356" mass="37870">MLKWFVPLSVVFFAGSLVGDLTHLPPVFSFFLTGIAIIPVAGWMGQATETLAIYAGPRVGGLLSATFGNAVELIIGIIALREGLQTLVKASITGSILGNLLFVLGISFLIGGIRHPIQRFNVKAARSQSAMLWLSVGVTFVLPAAFAASAKTDPSVGKVVSFVAAVVALVLYLSGLLFSLYTHRYLFETVHDAGEGHEQPPLSLWVAVVSLVITTVMVAFESEWLVGAVKVVGHRLGWSDVFMGVIVIAIVGNAAEHASAVWMAWKNKMELSTEIAVGSTLQVAMFVAPVLLLVSYAIGQPMSLLFSWPELMSMGAAVLLVVVLMLDGESNWLEGALALGAYFVMAVGFFMLKGLT</sequence>
<feature type="transmembrane region" description="Helical" evidence="9">
    <location>
        <begin position="333"/>
        <end position="352"/>
    </location>
</feature>
<evidence type="ECO:0000256" key="7">
    <source>
        <dbReference type="ARBA" id="ARBA00023065"/>
    </source>
</evidence>
<keyword evidence="2 9" id="KW-0813">Transport</keyword>